<sequence>MAVTGRFESHGDRRPVILVNDQGLTLGLDSAGGWIMWGPNHPVQPAEDRLLWLLPLLERPPDEVTGAFAEAQADESFVPALLRFAVESRSDYWAGLALRWLETGYPATALTSTLATLKDSRTQPQSVRHRALRLWTRNVAATGATDLQRHGACPAADPA</sequence>
<accession>A0ABQ4BWS7</accession>
<proteinExistence type="predicted"/>
<evidence type="ECO:0000313" key="1">
    <source>
        <dbReference type="EMBL" id="GIF54987.1"/>
    </source>
</evidence>
<dbReference type="EMBL" id="BONC01000005">
    <property type="protein sequence ID" value="GIF54987.1"/>
    <property type="molecule type" value="Genomic_DNA"/>
</dbReference>
<organism evidence="1 2">
    <name type="scientific">Asanoa iriomotensis</name>
    <dbReference type="NCBI Taxonomy" id="234613"/>
    <lineage>
        <taxon>Bacteria</taxon>
        <taxon>Bacillati</taxon>
        <taxon>Actinomycetota</taxon>
        <taxon>Actinomycetes</taxon>
        <taxon>Micromonosporales</taxon>
        <taxon>Micromonosporaceae</taxon>
        <taxon>Asanoa</taxon>
    </lineage>
</organism>
<reference evidence="1 2" key="1">
    <citation type="submission" date="2021-01" db="EMBL/GenBank/DDBJ databases">
        <title>Whole genome shotgun sequence of Asanoa iriomotensis NBRC 100142.</title>
        <authorList>
            <person name="Komaki H."/>
            <person name="Tamura T."/>
        </authorList>
    </citation>
    <scope>NUCLEOTIDE SEQUENCE [LARGE SCALE GENOMIC DNA]</scope>
    <source>
        <strain evidence="1 2">NBRC 100142</strain>
    </source>
</reference>
<gene>
    <name evidence="1" type="ORF">Air01nite_10820</name>
</gene>
<dbReference type="Proteomes" id="UP000624325">
    <property type="component" value="Unassembled WGS sequence"/>
</dbReference>
<comment type="caution">
    <text evidence="1">The sequence shown here is derived from an EMBL/GenBank/DDBJ whole genome shotgun (WGS) entry which is preliminary data.</text>
</comment>
<evidence type="ECO:0000313" key="2">
    <source>
        <dbReference type="Proteomes" id="UP000624325"/>
    </source>
</evidence>
<name>A0ABQ4BWS7_9ACTN</name>
<protein>
    <submittedName>
        <fullName evidence="1">Uncharacterized protein</fullName>
    </submittedName>
</protein>
<keyword evidence="2" id="KW-1185">Reference proteome</keyword>